<name>A0ABQ4ZIY2_9ASTR</name>
<dbReference type="Proteomes" id="UP001151760">
    <property type="component" value="Unassembled WGS sequence"/>
</dbReference>
<proteinExistence type="predicted"/>
<reference evidence="1" key="1">
    <citation type="journal article" date="2022" name="Int. J. Mol. Sci.">
        <title>Draft Genome of Tanacetum Coccineum: Genomic Comparison of Closely Related Tanacetum-Family Plants.</title>
        <authorList>
            <person name="Yamashiro T."/>
            <person name="Shiraishi A."/>
            <person name="Nakayama K."/>
            <person name="Satake H."/>
        </authorList>
    </citation>
    <scope>NUCLEOTIDE SEQUENCE</scope>
</reference>
<evidence type="ECO:0000313" key="2">
    <source>
        <dbReference type="Proteomes" id="UP001151760"/>
    </source>
</evidence>
<reference evidence="1" key="2">
    <citation type="submission" date="2022-01" db="EMBL/GenBank/DDBJ databases">
        <authorList>
            <person name="Yamashiro T."/>
            <person name="Shiraishi A."/>
            <person name="Satake H."/>
            <person name="Nakayama K."/>
        </authorList>
    </citation>
    <scope>NUCLEOTIDE SEQUENCE</scope>
</reference>
<sequence>MEVDSFGLWPPKLGFLNIGDLKKPISKLGPPNFVAYTSSLMWVVGESEVSGRESSSVRGSFIGTPTIHLLQHLPYSGMGFESSVNFNNQIYMPSSVPLSIISEKAYTFVSVNMNLPSNFFDVTVILIVVSLDIMYLLCHDN</sequence>
<gene>
    <name evidence="1" type="ORF">Tco_0772491</name>
</gene>
<accession>A0ABQ4ZIY2</accession>
<protein>
    <submittedName>
        <fullName evidence="1">Uncharacterized protein</fullName>
    </submittedName>
</protein>
<dbReference type="EMBL" id="BQNB010011383">
    <property type="protein sequence ID" value="GJS89855.1"/>
    <property type="molecule type" value="Genomic_DNA"/>
</dbReference>
<keyword evidence="2" id="KW-1185">Reference proteome</keyword>
<organism evidence="1 2">
    <name type="scientific">Tanacetum coccineum</name>
    <dbReference type="NCBI Taxonomy" id="301880"/>
    <lineage>
        <taxon>Eukaryota</taxon>
        <taxon>Viridiplantae</taxon>
        <taxon>Streptophyta</taxon>
        <taxon>Embryophyta</taxon>
        <taxon>Tracheophyta</taxon>
        <taxon>Spermatophyta</taxon>
        <taxon>Magnoliopsida</taxon>
        <taxon>eudicotyledons</taxon>
        <taxon>Gunneridae</taxon>
        <taxon>Pentapetalae</taxon>
        <taxon>asterids</taxon>
        <taxon>campanulids</taxon>
        <taxon>Asterales</taxon>
        <taxon>Asteraceae</taxon>
        <taxon>Asteroideae</taxon>
        <taxon>Anthemideae</taxon>
        <taxon>Anthemidinae</taxon>
        <taxon>Tanacetum</taxon>
    </lineage>
</organism>
<comment type="caution">
    <text evidence="1">The sequence shown here is derived from an EMBL/GenBank/DDBJ whole genome shotgun (WGS) entry which is preliminary data.</text>
</comment>
<evidence type="ECO:0000313" key="1">
    <source>
        <dbReference type="EMBL" id="GJS89855.1"/>
    </source>
</evidence>